<sequence length="152" mass="17002">MATVKVPLFYYFAASRLAGSSRVLTCQTIKSTRTLTHRNLTTVSGKTLEGKLAIVYTCKVCDVRSSKVFSKLAYNKGVVIVKCPSCSSHHLIADNLGWFGDQNRNIEDILRENKDAVKRELDDASVEILTRNLLEEHQDKNEQETSAKLAPE</sequence>
<evidence type="ECO:0000313" key="6">
    <source>
        <dbReference type="EMBL" id="CAB4026252.1"/>
    </source>
</evidence>
<comment type="caution">
    <text evidence="7">The sequence shown here is derived from an EMBL/GenBank/DDBJ whole genome shotgun (WGS) entry which is preliminary data.</text>
</comment>
<evidence type="ECO:0000256" key="1">
    <source>
        <dbReference type="ARBA" id="ARBA00022723"/>
    </source>
</evidence>
<dbReference type="InterPro" id="IPR024158">
    <property type="entry name" value="Mt_import_TIM15"/>
</dbReference>
<feature type="domain" description="DNL-type" evidence="5">
    <location>
        <begin position="47"/>
        <end position="142"/>
    </location>
</feature>
<dbReference type="GO" id="GO:0005739">
    <property type="term" value="C:mitochondrion"/>
    <property type="evidence" value="ECO:0007669"/>
    <property type="project" value="TreeGrafter"/>
</dbReference>
<dbReference type="EMBL" id="CACRXK020018585">
    <property type="protein sequence ID" value="CAB4032662.1"/>
    <property type="molecule type" value="Genomic_DNA"/>
</dbReference>
<dbReference type="Proteomes" id="UP001152795">
    <property type="component" value="Unassembled WGS sequence"/>
</dbReference>
<dbReference type="GO" id="GO:0051087">
    <property type="term" value="F:protein-folding chaperone binding"/>
    <property type="evidence" value="ECO:0007669"/>
    <property type="project" value="TreeGrafter"/>
</dbReference>
<evidence type="ECO:0000259" key="5">
    <source>
        <dbReference type="PROSITE" id="PS51501"/>
    </source>
</evidence>
<dbReference type="PROSITE" id="PS51501">
    <property type="entry name" value="ZF_DNL"/>
    <property type="match status" value="1"/>
</dbReference>
<evidence type="ECO:0000256" key="4">
    <source>
        <dbReference type="PROSITE-ProRule" id="PRU00834"/>
    </source>
</evidence>
<dbReference type="GO" id="GO:0006457">
    <property type="term" value="P:protein folding"/>
    <property type="evidence" value="ECO:0007669"/>
    <property type="project" value="TreeGrafter"/>
</dbReference>
<name>A0A7D9JNC4_PARCT</name>
<dbReference type="EMBL" id="CACRXK020014098">
    <property type="protein sequence ID" value="CAB4026252.1"/>
    <property type="molecule type" value="Genomic_DNA"/>
</dbReference>
<dbReference type="PANTHER" id="PTHR20922">
    <property type="entry name" value="DNL-TYPE ZINC FINGER PROTEIN"/>
    <property type="match status" value="1"/>
</dbReference>
<evidence type="ECO:0000256" key="3">
    <source>
        <dbReference type="ARBA" id="ARBA00022833"/>
    </source>
</evidence>
<dbReference type="OrthoDB" id="512667at2759"/>
<proteinExistence type="predicted"/>
<keyword evidence="1" id="KW-0479">Metal-binding</keyword>
<dbReference type="AlphaFoldDB" id="A0A7D9JNC4"/>
<gene>
    <name evidence="6" type="ORF">PACLA_8A025722</name>
    <name evidence="7" type="ORF">PACLA_8A073972</name>
</gene>
<dbReference type="Pfam" id="PF05180">
    <property type="entry name" value="zf-DNL"/>
    <property type="match status" value="1"/>
</dbReference>
<dbReference type="GO" id="GO:0008270">
    <property type="term" value="F:zinc ion binding"/>
    <property type="evidence" value="ECO:0007669"/>
    <property type="project" value="UniProtKB-KW"/>
</dbReference>
<keyword evidence="3" id="KW-0862">Zinc</keyword>
<organism evidence="7 8">
    <name type="scientific">Paramuricea clavata</name>
    <name type="common">Red gorgonian</name>
    <name type="synonym">Violescent sea-whip</name>
    <dbReference type="NCBI Taxonomy" id="317549"/>
    <lineage>
        <taxon>Eukaryota</taxon>
        <taxon>Metazoa</taxon>
        <taxon>Cnidaria</taxon>
        <taxon>Anthozoa</taxon>
        <taxon>Octocorallia</taxon>
        <taxon>Malacalcyonacea</taxon>
        <taxon>Plexauridae</taxon>
        <taxon>Paramuricea</taxon>
    </lineage>
</organism>
<dbReference type="InterPro" id="IPR007853">
    <property type="entry name" value="Znf_DNL-typ"/>
</dbReference>
<protein>
    <submittedName>
        <fullName evidence="7">DNL-type zinc finger</fullName>
    </submittedName>
</protein>
<keyword evidence="8" id="KW-1185">Reference proteome</keyword>
<accession>A0A7D9JNC4</accession>
<keyword evidence="2 4" id="KW-0863">Zinc-finger</keyword>
<dbReference type="GO" id="GO:0050821">
    <property type="term" value="P:protein stabilization"/>
    <property type="evidence" value="ECO:0007669"/>
    <property type="project" value="TreeGrafter"/>
</dbReference>
<evidence type="ECO:0000313" key="7">
    <source>
        <dbReference type="EMBL" id="CAB4032662.1"/>
    </source>
</evidence>
<evidence type="ECO:0000313" key="8">
    <source>
        <dbReference type="Proteomes" id="UP001152795"/>
    </source>
</evidence>
<dbReference type="GO" id="GO:0030150">
    <property type="term" value="P:protein import into mitochondrial matrix"/>
    <property type="evidence" value="ECO:0007669"/>
    <property type="project" value="TreeGrafter"/>
</dbReference>
<evidence type="ECO:0000256" key="2">
    <source>
        <dbReference type="ARBA" id="ARBA00022771"/>
    </source>
</evidence>
<reference evidence="7" key="1">
    <citation type="submission" date="2020-04" db="EMBL/GenBank/DDBJ databases">
        <authorList>
            <person name="Alioto T."/>
            <person name="Alioto T."/>
            <person name="Gomez Garrido J."/>
        </authorList>
    </citation>
    <scope>NUCLEOTIDE SEQUENCE</scope>
    <source>
        <strain evidence="7">A484AB</strain>
    </source>
</reference>
<dbReference type="PANTHER" id="PTHR20922:SF13">
    <property type="entry name" value="DNL-TYPE ZINC FINGER PROTEIN"/>
    <property type="match status" value="1"/>
</dbReference>